<dbReference type="STRING" id="1429043.X474_12900"/>
<evidence type="ECO:0000259" key="2">
    <source>
        <dbReference type="Pfam" id="PF21113"/>
    </source>
</evidence>
<proteinExistence type="predicted"/>
<name>A0A0D2J6J9_9BACT</name>
<gene>
    <name evidence="3" type="ORF">X474_12900</name>
</gene>
<dbReference type="InParanoid" id="A0A0D2J6J9"/>
<evidence type="ECO:0000259" key="1">
    <source>
        <dbReference type="Pfam" id="PF09861"/>
    </source>
</evidence>
<dbReference type="InterPro" id="IPR043166">
    <property type="entry name" value="LarA-like_C"/>
</dbReference>
<dbReference type="RefSeq" id="WP_044348947.1">
    <property type="nucleotide sequence ID" value="NZ_AZAC01000014.1"/>
</dbReference>
<reference evidence="3 4" key="1">
    <citation type="submission" date="2013-11" db="EMBL/GenBank/DDBJ databases">
        <title>Metagenomic analysis of a methanogenic consortium involved in long chain n-alkane degradation.</title>
        <authorList>
            <person name="Davidova I.A."/>
            <person name="Callaghan A.V."/>
            <person name="Wawrik B."/>
            <person name="Pruitt S."/>
            <person name="Marks C."/>
            <person name="Duncan K.E."/>
            <person name="Suflita J.M."/>
        </authorList>
    </citation>
    <scope>NUCLEOTIDE SEQUENCE [LARGE SCALE GENOMIC DNA]</scope>
    <source>
        <strain evidence="3 4">SPR</strain>
    </source>
</reference>
<keyword evidence="4" id="KW-1185">Reference proteome</keyword>
<dbReference type="Pfam" id="PF09861">
    <property type="entry name" value="Lar_N"/>
    <property type="match status" value="1"/>
</dbReference>
<accession>A0A0D2J6J9</accession>
<organism evidence="3 4">
    <name type="scientific">Dethiosulfatarculus sandiegensis</name>
    <dbReference type="NCBI Taxonomy" id="1429043"/>
    <lineage>
        <taxon>Bacteria</taxon>
        <taxon>Pseudomonadati</taxon>
        <taxon>Thermodesulfobacteriota</taxon>
        <taxon>Desulfarculia</taxon>
        <taxon>Desulfarculales</taxon>
        <taxon>Desulfarculaceae</taxon>
        <taxon>Dethiosulfatarculus</taxon>
    </lineage>
</organism>
<dbReference type="PANTHER" id="PTHR33171:SF17">
    <property type="entry name" value="LARA-LIKE N-TERMINAL DOMAIN-CONTAINING PROTEIN"/>
    <property type="match status" value="1"/>
</dbReference>
<evidence type="ECO:0000313" key="4">
    <source>
        <dbReference type="Proteomes" id="UP000032233"/>
    </source>
</evidence>
<feature type="domain" description="LarA-like N-terminal" evidence="1">
    <location>
        <begin position="10"/>
        <end position="205"/>
    </location>
</feature>
<protein>
    <submittedName>
        <fullName evidence="3">Uncharacterized protein</fullName>
    </submittedName>
</protein>
<dbReference type="PANTHER" id="PTHR33171">
    <property type="entry name" value="LAR_N DOMAIN-CONTAINING PROTEIN"/>
    <property type="match status" value="1"/>
</dbReference>
<dbReference type="InterPro" id="IPR047926">
    <property type="entry name" value="Ni_dep_LarA"/>
</dbReference>
<dbReference type="Gene3D" id="3.40.50.11440">
    <property type="match status" value="1"/>
</dbReference>
<evidence type="ECO:0000313" key="3">
    <source>
        <dbReference type="EMBL" id="KIX13784.1"/>
    </source>
</evidence>
<dbReference type="Pfam" id="PF21113">
    <property type="entry name" value="LarA_C"/>
    <property type="match status" value="1"/>
</dbReference>
<dbReference type="InterPro" id="IPR048520">
    <property type="entry name" value="LarA_C"/>
</dbReference>
<dbReference type="GO" id="GO:0050043">
    <property type="term" value="F:lactate racemase activity"/>
    <property type="evidence" value="ECO:0007669"/>
    <property type="project" value="InterPro"/>
</dbReference>
<feature type="domain" description="Lactate racemase C-terminal" evidence="2">
    <location>
        <begin position="283"/>
        <end position="423"/>
    </location>
</feature>
<dbReference type="Gene3D" id="3.90.226.30">
    <property type="match status" value="1"/>
</dbReference>
<dbReference type="EMBL" id="AZAC01000014">
    <property type="protein sequence ID" value="KIX13784.1"/>
    <property type="molecule type" value="Genomic_DNA"/>
</dbReference>
<dbReference type="InterPro" id="IPR018657">
    <property type="entry name" value="LarA-like_N"/>
</dbReference>
<comment type="caution">
    <text evidence="3">The sequence shown here is derived from an EMBL/GenBank/DDBJ whole genome shotgun (WGS) entry which is preliminary data.</text>
</comment>
<dbReference type="Proteomes" id="UP000032233">
    <property type="component" value="Unassembled WGS sequence"/>
</dbReference>
<dbReference type="AlphaFoldDB" id="A0A0D2J6J9"/>
<sequence length="431" mass="47738">MEKKTFELKYGKSKICFDLPEESLLCELVGANQPAIEDLQKAYKHCLDHPIDSPPLSEKLKPNDKVVIAVSDITRAWQRSNKTLPILLEYLNKAGITDEQITIIIAVGGHRKNTEEEFKALCSEDVFKRVKIINHNPEAEDVVYLGKTSRGTEVRMNRLAMEADKLILTGGVIYHYMAGYGGGRKSILPGIASLDTISQNHLHGLSDTVGGGSNPLIATGLTRGNPLHEDMMEIADFVQPDFLVNVVPNLDGDIAGIFAGNWVSAWFEACKMVDAMFGVPIEEQADIVIATAGGYPKDINLYQSQKTIDNASYAMKPGGVSIILAECPLIGDPPEFFEWFEYPDLLSLETAARKNFLITGWLAVKQLEYEKMGTIILVTPEKNFELARKAHVEPVYCIEDALDLAYQKCGVKDPKFIVMPQGANTFPIKQF</sequence>
<dbReference type="NCBIfam" id="NF033504">
    <property type="entry name" value="Ni_dep_LarA"/>
    <property type="match status" value="1"/>
</dbReference>
<dbReference type="InterPro" id="IPR048068">
    <property type="entry name" value="LarA-like"/>
</dbReference>